<keyword evidence="14 16" id="KW-0346">Stress response</keyword>
<comment type="cofactor">
    <cofactor evidence="14">
        <name>Zn(2+)</name>
        <dbReference type="ChEBI" id="CHEBI:29105"/>
    </cofactor>
    <text evidence="14">Binds 1 zinc ion per subunit.</text>
</comment>
<feature type="domain" description="Peptidase M48" evidence="15">
    <location>
        <begin position="81"/>
        <end position="292"/>
    </location>
</feature>
<evidence type="ECO:0000256" key="3">
    <source>
        <dbReference type="ARBA" id="ARBA00022475"/>
    </source>
</evidence>
<evidence type="ECO:0000256" key="7">
    <source>
        <dbReference type="ARBA" id="ARBA00022801"/>
    </source>
</evidence>
<feature type="binding site" evidence="14">
    <location>
        <position position="224"/>
    </location>
    <ligand>
        <name>Zn(2+)</name>
        <dbReference type="ChEBI" id="CHEBI:29105"/>
        <note>catalytic</note>
    </ligand>
</feature>
<dbReference type="PANTHER" id="PTHR43221:SF1">
    <property type="entry name" value="PROTEASE HTPX"/>
    <property type="match status" value="1"/>
</dbReference>
<dbReference type="GO" id="GO:0006508">
    <property type="term" value="P:proteolysis"/>
    <property type="evidence" value="ECO:0007669"/>
    <property type="project" value="UniProtKB-KW"/>
</dbReference>
<dbReference type="KEGG" id="slim:SCL_0696"/>
<dbReference type="PANTHER" id="PTHR43221">
    <property type="entry name" value="PROTEASE HTPX"/>
    <property type="match status" value="1"/>
</dbReference>
<dbReference type="GO" id="GO:0008270">
    <property type="term" value="F:zinc ion binding"/>
    <property type="evidence" value="ECO:0007669"/>
    <property type="project" value="UniProtKB-UniRule"/>
</dbReference>
<keyword evidence="8 14" id="KW-0862">Zinc</keyword>
<dbReference type="GO" id="GO:0004222">
    <property type="term" value="F:metalloendopeptidase activity"/>
    <property type="evidence" value="ECO:0007669"/>
    <property type="project" value="UniProtKB-UniRule"/>
</dbReference>
<sequence length="294" mass="31895">MKRILLFVGTNIAVLLVLSITASILIRALGIEEMPGGLNLQSLIVFAAVLGFGGSFISLAMSKWMAKRATGAMVIEQPRNATEQWLFETVRRQAKQAGIGMPEVAVYDAPDINAFATGMKRDAALVAVSTGLLQSMDKDEAEAVLGHEITHVANGDMVTLALIQGVVNTFVIVLSRVVGYFVDRVLLKNERGYGIGFYVSTMVAQVVLGILASMIVMWFSRQREFRADRGGAKLAGREKMIAALERLKAAHEPAQLPDQMAAFGISGGREGGWKHLFMSHPPLDERIAALQQAR</sequence>
<keyword evidence="5 14" id="KW-0812">Transmembrane</keyword>
<evidence type="ECO:0000313" key="16">
    <source>
        <dbReference type="EMBL" id="BAV33018.1"/>
    </source>
</evidence>
<comment type="similarity">
    <text evidence="2 14">Belongs to the peptidase M48B family.</text>
</comment>
<dbReference type="InParanoid" id="A0A1B4XE07"/>
<evidence type="ECO:0000256" key="12">
    <source>
        <dbReference type="ARBA" id="ARBA00071790"/>
    </source>
</evidence>
<evidence type="ECO:0000256" key="11">
    <source>
        <dbReference type="ARBA" id="ARBA00023136"/>
    </source>
</evidence>
<evidence type="ECO:0000313" key="17">
    <source>
        <dbReference type="Proteomes" id="UP000243180"/>
    </source>
</evidence>
<dbReference type="FunFam" id="3.30.2010.10:FF:000001">
    <property type="entry name" value="Protease HtpX"/>
    <property type="match status" value="1"/>
</dbReference>
<keyword evidence="11 14" id="KW-0472">Membrane</keyword>
<dbReference type="FunCoup" id="A0A1B4XE07">
    <property type="interactions" value="272"/>
</dbReference>
<feature type="binding site" evidence="14">
    <location>
        <position position="151"/>
    </location>
    <ligand>
        <name>Zn(2+)</name>
        <dbReference type="ChEBI" id="CHEBI:29105"/>
        <note>catalytic</note>
    </ligand>
</feature>
<dbReference type="GO" id="GO:0005886">
    <property type="term" value="C:plasma membrane"/>
    <property type="evidence" value="ECO:0007669"/>
    <property type="project" value="UniProtKB-SubCell"/>
</dbReference>
<evidence type="ECO:0000256" key="6">
    <source>
        <dbReference type="ARBA" id="ARBA00022723"/>
    </source>
</evidence>
<gene>
    <name evidence="14" type="primary">htpX</name>
    <name evidence="16" type="ORF">SCL_0696</name>
</gene>
<dbReference type="EMBL" id="AP014879">
    <property type="protein sequence ID" value="BAV33018.1"/>
    <property type="molecule type" value="Genomic_DNA"/>
</dbReference>
<dbReference type="RefSeq" id="WP_096359924.1">
    <property type="nucleotide sequence ID" value="NZ_AP014879.1"/>
</dbReference>
<keyword evidence="10 14" id="KW-0482">Metalloprotease</keyword>
<proteinExistence type="inferred from homology"/>
<accession>A0A1B4XE07</accession>
<keyword evidence="4 14" id="KW-0645">Protease</keyword>
<feature type="transmembrane region" description="Helical" evidence="14">
    <location>
        <begin position="12"/>
        <end position="31"/>
    </location>
</feature>
<dbReference type="CDD" id="cd07335">
    <property type="entry name" value="M48B_HtpX_like"/>
    <property type="match status" value="1"/>
</dbReference>
<keyword evidence="3 14" id="KW-1003">Cell membrane</keyword>
<dbReference type="InterPro" id="IPR001915">
    <property type="entry name" value="Peptidase_M48"/>
</dbReference>
<evidence type="ECO:0000256" key="9">
    <source>
        <dbReference type="ARBA" id="ARBA00022989"/>
    </source>
</evidence>
<evidence type="ECO:0000256" key="4">
    <source>
        <dbReference type="ARBA" id="ARBA00022670"/>
    </source>
</evidence>
<feature type="transmembrane region" description="Helical" evidence="14">
    <location>
        <begin position="195"/>
        <end position="219"/>
    </location>
</feature>
<dbReference type="NCBIfam" id="NF003965">
    <property type="entry name" value="PRK05457.1"/>
    <property type="match status" value="1"/>
</dbReference>
<dbReference type="InterPro" id="IPR050083">
    <property type="entry name" value="HtpX_protease"/>
</dbReference>
<reference evidence="16 17" key="1">
    <citation type="submission" date="2015-05" db="EMBL/GenBank/DDBJ databases">
        <title>Complete genome sequence of a sulfur-oxidizing gammaproteobacterium strain HA5.</title>
        <authorList>
            <person name="Miura A."/>
            <person name="Kojima H."/>
            <person name="Fukui M."/>
        </authorList>
    </citation>
    <scope>NUCLEOTIDE SEQUENCE [LARGE SCALE GENOMIC DNA]</scope>
    <source>
        <strain evidence="16 17">HA5</strain>
    </source>
</reference>
<dbReference type="OrthoDB" id="15218at2"/>
<comment type="subcellular location">
    <subcellularLocation>
        <location evidence="1">Cell inner membrane</location>
        <topology evidence="1">Multi-pass membrane protein</topology>
    </subcellularLocation>
    <subcellularLocation>
        <location evidence="14">Cell membrane</location>
        <topology evidence="14">Multi-pass membrane protein</topology>
    </subcellularLocation>
</comment>
<protein>
    <recommendedName>
        <fullName evidence="12 14">Protease HtpX</fullName>
        <ecNumber evidence="14">3.4.24.-</ecNumber>
    </recommendedName>
    <alternativeName>
        <fullName evidence="13 14">Heat shock protein HtpX</fullName>
    </alternativeName>
</protein>
<keyword evidence="7 14" id="KW-0378">Hydrolase</keyword>
<feature type="transmembrane region" description="Helical" evidence="14">
    <location>
        <begin position="43"/>
        <end position="61"/>
    </location>
</feature>
<evidence type="ECO:0000256" key="14">
    <source>
        <dbReference type="HAMAP-Rule" id="MF_00188"/>
    </source>
</evidence>
<evidence type="ECO:0000256" key="8">
    <source>
        <dbReference type="ARBA" id="ARBA00022833"/>
    </source>
</evidence>
<dbReference type="Gene3D" id="3.30.2010.10">
    <property type="entry name" value="Metalloproteases ('zincins'), catalytic domain"/>
    <property type="match status" value="1"/>
</dbReference>
<dbReference type="InterPro" id="IPR022919">
    <property type="entry name" value="Pept_M48_protease_HtpX"/>
</dbReference>
<evidence type="ECO:0000256" key="1">
    <source>
        <dbReference type="ARBA" id="ARBA00004429"/>
    </source>
</evidence>
<dbReference type="EC" id="3.4.24.-" evidence="14"/>
<dbReference type="Pfam" id="PF01435">
    <property type="entry name" value="Peptidase_M48"/>
    <property type="match status" value="1"/>
</dbReference>
<dbReference type="Proteomes" id="UP000243180">
    <property type="component" value="Chromosome"/>
</dbReference>
<name>A0A1B4XE07_9GAMM</name>
<feature type="transmembrane region" description="Helical" evidence="14">
    <location>
        <begin position="157"/>
        <end position="175"/>
    </location>
</feature>
<evidence type="ECO:0000256" key="5">
    <source>
        <dbReference type="ARBA" id="ARBA00022692"/>
    </source>
</evidence>
<organism evidence="16 17">
    <name type="scientific">Sulfuricaulis limicola</name>
    <dbReference type="NCBI Taxonomy" id="1620215"/>
    <lineage>
        <taxon>Bacteria</taxon>
        <taxon>Pseudomonadati</taxon>
        <taxon>Pseudomonadota</taxon>
        <taxon>Gammaproteobacteria</taxon>
        <taxon>Acidiferrobacterales</taxon>
        <taxon>Acidiferrobacteraceae</taxon>
        <taxon>Sulfuricaulis</taxon>
    </lineage>
</organism>
<evidence type="ECO:0000259" key="15">
    <source>
        <dbReference type="Pfam" id="PF01435"/>
    </source>
</evidence>
<feature type="active site" evidence="14">
    <location>
        <position position="148"/>
    </location>
</feature>
<keyword evidence="17" id="KW-1185">Reference proteome</keyword>
<evidence type="ECO:0000256" key="10">
    <source>
        <dbReference type="ARBA" id="ARBA00023049"/>
    </source>
</evidence>
<keyword evidence="6 14" id="KW-0479">Metal-binding</keyword>
<dbReference type="HAMAP" id="MF_00188">
    <property type="entry name" value="Pept_M48_protease_HtpX"/>
    <property type="match status" value="1"/>
</dbReference>
<feature type="binding site" evidence="14">
    <location>
        <position position="147"/>
    </location>
    <ligand>
        <name>Zn(2+)</name>
        <dbReference type="ChEBI" id="CHEBI:29105"/>
        <note>catalytic</note>
    </ligand>
</feature>
<dbReference type="AlphaFoldDB" id="A0A1B4XE07"/>
<evidence type="ECO:0000256" key="13">
    <source>
        <dbReference type="ARBA" id="ARBA00080389"/>
    </source>
</evidence>
<keyword evidence="9 14" id="KW-1133">Transmembrane helix</keyword>
<evidence type="ECO:0000256" key="2">
    <source>
        <dbReference type="ARBA" id="ARBA00009779"/>
    </source>
</evidence>